<feature type="transmembrane region" description="Helical" evidence="1">
    <location>
        <begin position="56"/>
        <end position="76"/>
    </location>
</feature>
<sequence>MITSEHHRNILNFLLFQSGWFVCVLFPNRLSVALVAVVLVVHFLLISNKRYVEMQFIGVGVVLGSLLDTLWFRTGILGLAGTEEILAAPPWLVGIWALFMTTLCHSLYWVGKIRWLPYVAAPIAGPFAYWSASQLGAVTLPDPMLSIAALAVGWLILFPLLLLIQKTVYSELAA</sequence>
<feature type="transmembrane region" description="Helical" evidence="1">
    <location>
        <begin position="19"/>
        <end position="44"/>
    </location>
</feature>
<dbReference type="EMBL" id="PTIU01000028">
    <property type="protein sequence ID" value="PPK53180.1"/>
    <property type="molecule type" value="Genomic_DNA"/>
</dbReference>
<name>A0A2S6G3F1_9GAMM</name>
<evidence type="ECO:0000256" key="1">
    <source>
        <dbReference type="SAM" id="Phobius"/>
    </source>
</evidence>
<proteinExistence type="predicted"/>
<feature type="transmembrane region" description="Helical" evidence="1">
    <location>
        <begin position="88"/>
        <end position="108"/>
    </location>
</feature>
<gene>
    <name evidence="3" type="ORF">B0H24_102826</name>
    <name evidence="2" type="ORF">BY455_12826</name>
</gene>
<dbReference type="Pfam" id="PF11086">
    <property type="entry name" value="DUF2878"/>
    <property type="match status" value="1"/>
</dbReference>
<dbReference type="InterPro" id="IPR021306">
    <property type="entry name" value="DUF2878"/>
</dbReference>
<dbReference type="OrthoDB" id="21939at2"/>
<dbReference type="Proteomes" id="UP000239446">
    <property type="component" value="Unassembled WGS sequence"/>
</dbReference>
<evidence type="ECO:0000313" key="4">
    <source>
        <dbReference type="Proteomes" id="UP000239446"/>
    </source>
</evidence>
<reference evidence="3 4" key="2">
    <citation type="submission" date="2018-02" db="EMBL/GenBank/DDBJ databases">
        <title>Subsurface microbial communities from deep shales in Ohio and West Virginia, USA.</title>
        <authorList>
            <person name="Wrighton K."/>
        </authorList>
    </citation>
    <scope>NUCLEOTIDE SEQUENCE [LARGE SCALE GENOMIC DNA]</scope>
    <source>
        <strain evidence="3 4">UTICA-S1B9</strain>
    </source>
</reference>
<keyword evidence="1" id="KW-1133">Transmembrane helix</keyword>
<dbReference type="RefSeq" id="WP_104417119.1">
    <property type="nucleotide sequence ID" value="NZ_PTIT01000028.1"/>
</dbReference>
<comment type="caution">
    <text evidence="3">The sequence shown here is derived from an EMBL/GenBank/DDBJ whole genome shotgun (WGS) entry which is preliminary data.</text>
</comment>
<feature type="transmembrane region" description="Helical" evidence="1">
    <location>
        <begin position="144"/>
        <end position="164"/>
    </location>
</feature>
<reference evidence="2 5" key="1">
    <citation type="submission" date="2018-02" db="EMBL/GenBank/DDBJ databases">
        <title>Deep subsurface shale carbon reservoir microbial communities from Ohio and West Virginia, USA.</title>
        <authorList>
            <person name="Wrighton K."/>
        </authorList>
    </citation>
    <scope>NUCLEOTIDE SEQUENCE [LARGE SCALE GENOMIC DNA]</scope>
    <source>
        <strain evidence="2 5">UTICA-S1B6</strain>
    </source>
</reference>
<evidence type="ECO:0000313" key="3">
    <source>
        <dbReference type="EMBL" id="PPK53180.1"/>
    </source>
</evidence>
<dbReference type="Proteomes" id="UP000239648">
    <property type="component" value="Unassembled WGS sequence"/>
</dbReference>
<keyword evidence="5" id="KW-1185">Reference proteome</keyword>
<keyword evidence="1" id="KW-0812">Transmembrane</keyword>
<feature type="transmembrane region" description="Helical" evidence="1">
    <location>
        <begin position="115"/>
        <end position="132"/>
    </location>
</feature>
<dbReference type="AlphaFoldDB" id="A0A2S6G3F1"/>
<dbReference type="EMBL" id="PTIT01000028">
    <property type="protein sequence ID" value="PPK50332.1"/>
    <property type="molecule type" value="Genomic_DNA"/>
</dbReference>
<organism evidence="3 4">
    <name type="scientific">Marinobacter persicus</name>
    <dbReference type="NCBI Taxonomy" id="930118"/>
    <lineage>
        <taxon>Bacteria</taxon>
        <taxon>Pseudomonadati</taxon>
        <taxon>Pseudomonadota</taxon>
        <taxon>Gammaproteobacteria</taxon>
        <taxon>Pseudomonadales</taxon>
        <taxon>Marinobacteraceae</taxon>
        <taxon>Marinobacter</taxon>
    </lineage>
</organism>
<protein>
    <submittedName>
        <fullName evidence="3">Uncharacterized protein DUF2878</fullName>
    </submittedName>
</protein>
<evidence type="ECO:0000313" key="5">
    <source>
        <dbReference type="Proteomes" id="UP000239648"/>
    </source>
</evidence>
<keyword evidence="1" id="KW-0472">Membrane</keyword>
<accession>A0A2S6G3F1</accession>
<evidence type="ECO:0000313" key="2">
    <source>
        <dbReference type="EMBL" id="PPK50332.1"/>
    </source>
</evidence>